<dbReference type="Pfam" id="PF03432">
    <property type="entry name" value="Relaxase"/>
    <property type="match status" value="1"/>
</dbReference>
<evidence type="ECO:0000256" key="1">
    <source>
        <dbReference type="SAM" id="MobiDB-lite"/>
    </source>
</evidence>
<gene>
    <name evidence="3" type="ORF">Q8X39_09860</name>
</gene>
<name>A0ABT9G383_LEPDI</name>
<accession>A0ABT9G383</accession>
<proteinExistence type="predicted"/>
<evidence type="ECO:0000313" key="4">
    <source>
        <dbReference type="Proteomes" id="UP001235760"/>
    </source>
</evidence>
<keyword evidence="4" id="KW-1185">Reference proteome</keyword>
<dbReference type="EMBL" id="JAUZEE010000004">
    <property type="protein sequence ID" value="MDP4300940.1"/>
    <property type="molecule type" value="Genomic_DNA"/>
</dbReference>
<feature type="domain" description="MobA/VirD2-like nuclease" evidence="2">
    <location>
        <begin position="120"/>
        <end position="203"/>
    </location>
</feature>
<reference evidence="3 4" key="1">
    <citation type="submission" date="2023-08" db="EMBL/GenBank/DDBJ databases">
        <authorList>
            <person name="Roldan D.M."/>
            <person name="Menes R.J."/>
        </authorList>
    </citation>
    <scope>NUCLEOTIDE SEQUENCE [LARGE SCALE GENOMIC DNA]</scope>
    <source>
        <strain evidence="3 4">CCM 2812</strain>
    </source>
</reference>
<protein>
    <submittedName>
        <fullName evidence="3">Conjugal transfer protein TraS</fullName>
    </submittedName>
</protein>
<comment type="caution">
    <text evidence="3">The sequence shown here is derived from an EMBL/GenBank/DDBJ whole genome shotgun (WGS) entry which is preliminary data.</text>
</comment>
<dbReference type="Proteomes" id="UP001235760">
    <property type="component" value="Unassembled WGS sequence"/>
</dbReference>
<feature type="region of interest" description="Disordered" evidence="1">
    <location>
        <begin position="294"/>
        <end position="333"/>
    </location>
</feature>
<dbReference type="InterPro" id="IPR005094">
    <property type="entry name" value="Endonuclease_MobA/VirD2"/>
</dbReference>
<dbReference type="Gene3D" id="3.30.930.30">
    <property type="match status" value="1"/>
</dbReference>
<evidence type="ECO:0000259" key="2">
    <source>
        <dbReference type="Pfam" id="PF03432"/>
    </source>
</evidence>
<sequence>MTSANRVDGVLVLWGDRLFYAGNRRTSAAPGGPRTASLHDRAAWVRKRLAATVKSRAPQVMVKVTGGGRGMGPIAAHLRYISKSGQLPIEDDRGVVREGQEALQDVVSQWRLGGTRIPDRSERREAFNIMLSMPEGTNTTYLKQAVREFAADELARHRYVMVLHTHQANPHVHLSVRAEGRDGKRLNPRKEDLRRWREVFAEKLRGWGIEAEASSRVTRGSRHHNERLWQIKARERGEGGASPSEGDNVKLTPSRRQVALAWVEIANALATSDDAGDRELARLVVGYARHLPGVRSKSPEQAAQRTLPGVSRGGDRAPAPSTGRTPQGPDWER</sequence>
<dbReference type="RefSeq" id="WP_305749491.1">
    <property type="nucleotide sequence ID" value="NZ_JAUZEE010000004.1"/>
</dbReference>
<evidence type="ECO:0000313" key="3">
    <source>
        <dbReference type="EMBL" id="MDP4300940.1"/>
    </source>
</evidence>
<feature type="region of interest" description="Disordered" evidence="1">
    <location>
        <begin position="233"/>
        <end position="252"/>
    </location>
</feature>
<organism evidence="3 4">
    <name type="scientific">Leptothrix discophora</name>
    <dbReference type="NCBI Taxonomy" id="89"/>
    <lineage>
        <taxon>Bacteria</taxon>
        <taxon>Pseudomonadati</taxon>
        <taxon>Pseudomonadota</taxon>
        <taxon>Betaproteobacteria</taxon>
        <taxon>Burkholderiales</taxon>
        <taxon>Sphaerotilaceae</taxon>
        <taxon>Leptothrix</taxon>
    </lineage>
</organism>